<evidence type="ECO:0000313" key="2">
    <source>
        <dbReference type="Proteomes" id="UP001217610"/>
    </source>
</evidence>
<reference evidence="1 2" key="1">
    <citation type="submission" date="2022-05" db="EMBL/GenBank/DDBJ databases">
        <title>Novel Pseudomonas spp. Isolated from a Rainbow Trout Aquaculture Facility.</title>
        <authorList>
            <person name="Testerman T."/>
            <person name="Graf J."/>
        </authorList>
    </citation>
    <scope>NUCLEOTIDE SEQUENCE [LARGE SCALE GENOMIC DNA]</scope>
    <source>
        <strain evidence="1 2">ID357</strain>
    </source>
</reference>
<dbReference type="RefSeq" id="WP_273923151.1">
    <property type="nucleotide sequence ID" value="NZ_JAMDGR010000007.1"/>
</dbReference>
<sequence length="214" mass="24950">MQPRPLLTRMEDEHCRALRQLLKEVYCVFDFVVLAVEPEAEVDQALHRQGLQHLYLQLMAERRERWEILRQDPRYADVGLTSMRWEQERAVPEALGQEQVRQLVCENLEPQEWALFQAFYDPPYGTQFPGGIEQARQAFGHWLQVLGLDPAEGPHVINWVGNLELDFLAPDMGPHLLPWSDYFDEGLEWWGVWCLTVWNPVRRTLSVLAASATD</sequence>
<evidence type="ECO:0000313" key="1">
    <source>
        <dbReference type="EMBL" id="MDD1149448.1"/>
    </source>
</evidence>
<gene>
    <name evidence="1" type="ORF">M5G25_14205</name>
</gene>
<comment type="caution">
    <text evidence="1">The sequence shown here is derived from an EMBL/GenBank/DDBJ whole genome shotgun (WGS) entry which is preliminary data.</text>
</comment>
<keyword evidence="2" id="KW-1185">Reference proteome</keyword>
<dbReference type="Proteomes" id="UP001217610">
    <property type="component" value="Unassembled WGS sequence"/>
</dbReference>
<dbReference type="EMBL" id="JAMDGR010000007">
    <property type="protein sequence ID" value="MDD1149448.1"/>
    <property type="molecule type" value="Genomic_DNA"/>
</dbReference>
<protein>
    <submittedName>
        <fullName evidence="1">Uncharacterized protein</fullName>
    </submittedName>
</protein>
<proteinExistence type="predicted"/>
<accession>A0ABT5Q5G7</accession>
<name>A0ABT5Q5G7_9PSED</name>
<organism evidence="1 2">
    <name type="scientific">Pseudomonas idahonensis</name>
    <dbReference type="NCBI Taxonomy" id="2942628"/>
    <lineage>
        <taxon>Bacteria</taxon>
        <taxon>Pseudomonadati</taxon>
        <taxon>Pseudomonadota</taxon>
        <taxon>Gammaproteobacteria</taxon>
        <taxon>Pseudomonadales</taxon>
        <taxon>Pseudomonadaceae</taxon>
        <taxon>Pseudomonas</taxon>
    </lineage>
</organism>